<dbReference type="Gene3D" id="1.10.10.2830">
    <property type="match status" value="1"/>
</dbReference>
<dbReference type="InterPro" id="IPR004437">
    <property type="entry name" value="ParB/RepB/Spo0J"/>
</dbReference>
<dbReference type="Pfam" id="PF02195">
    <property type="entry name" value="ParB_N"/>
    <property type="match status" value="1"/>
</dbReference>
<dbReference type="PANTHER" id="PTHR33375">
    <property type="entry name" value="CHROMOSOME-PARTITIONING PROTEIN PARB-RELATED"/>
    <property type="match status" value="1"/>
</dbReference>
<dbReference type="GO" id="GO:0007059">
    <property type="term" value="P:chromosome segregation"/>
    <property type="evidence" value="ECO:0007669"/>
    <property type="project" value="TreeGrafter"/>
</dbReference>
<evidence type="ECO:0000313" key="3">
    <source>
        <dbReference type="EMBL" id="ACL62764.1"/>
    </source>
</evidence>
<dbReference type="SMART" id="SM00470">
    <property type="entry name" value="ParB"/>
    <property type="match status" value="1"/>
</dbReference>
<gene>
    <name evidence="3" type="ordered locus">Mnod_8704</name>
</gene>
<sequence length="312" mass="34378">MRKNLLANVLDTPSEPRTDYARRGASRSMRMSIDEMAENAKRMIDGEVIVSLDPSLIDASFVSDRLTDDEVEFAQLKAAIEAHGQATPILVRPIENGRYMVVFGHRRLRAARELGRPVKAVVRQLEEIAHILAQGQENTARANLSFIEKALFAQKLLAMGQSKATIKSALTLDDTLLSRMLSVVETIPPPVLEAIGAARTVGRDRWEELKKLLAHPAKAALAAEVIQSDVFLSKEGAERFTHLCAQVKSGRRAARKPAEPERWSGEGIQARFRKSGKTFSLSLSSADAGEFGAYLAAQLGQLYDAFKKEKAR</sequence>
<dbReference type="EMBL" id="CP001350">
    <property type="protein sequence ID" value="ACL62764.1"/>
    <property type="molecule type" value="Genomic_DNA"/>
</dbReference>
<dbReference type="KEGG" id="mno:Mnod_8704"/>
<dbReference type="InterPro" id="IPR011111">
    <property type="entry name" value="Plasmid_RepB"/>
</dbReference>
<organism evidence="3 4">
    <name type="scientific">Methylobacterium nodulans (strain LMG 21967 / CNCM I-2342 / ORS 2060)</name>
    <dbReference type="NCBI Taxonomy" id="460265"/>
    <lineage>
        <taxon>Bacteria</taxon>
        <taxon>Pseudomonadati</taxon>
        <taxon>Pseudomonadota</taxon>
        <taxon>Alphaproteobacteria</taxon>
        <taxon>Hyphomicrobiales</taxon>
        <taxon>Methylobacteriaceae</taxon>
        <taxon>Methylobacterium</taxon>
    </lineage>
</organism>
<protein>
    <submittedName>
        <fullName evidence="3">Plasmid partitioning protein RepB</fullName>
    </submittedName>
</protein>
<dbReference type="InterPro" id="IPR037972">
    <property type="entry name" value="RepB_N"/>
</dbReference>
<dbReference type="Pfam" id="PF07506">
    <property type="entry name" value="RepB"/>
    <property type="match status" value="1"/>
</dbReference>
<accession>B8IWH4</accession>
<dbReference type="NCBIfam" id="TIGR00180">
    <property type="entry name" value="parB_part"/>
    <property type="match status" value="1"/>
</dbReference>
<dbReference type="AlphaFoldDB" id="B8IWH4"/>
<proteinExistence type="inferred from homology"/>
<dbReference type="RefSeq" id="WP_015934296.1">
    <property type="nucleotide sequence ID" value="NC_011892.1"/>
</dbReference>
<dbReference type="InterPro" id="IPR050336">
    <property type="entry name" value="Chromosome_partition/occlusion"/>
</dbReference>
<geneLocation type="plasmid" evidence="3 4">
    <name>pMNOD01</name>
</geneLocation>
<dbReference type="Proteomes" id="UP000008207">
    <property type="component" value="Plasmid pMNOD01"/>
</dbReference>
<evidence type="ECO:0000313" key="4">
    <source>
        <dbReference type="Proteomes" id="UP000008207"/>
    </source>
</evidence>
<dbReference type="GO" id="GO:0005694">
    <property type="term" value="C:chromosome"/>
    <property type="evidence" value="ECO:0007669"/>
    <property type="project" value="TreeGrafter"/>
</dbReference>
<dbReference type="InterPro" id="IPR003115">
    <property type="entry name" value="ParB_N"/>
</dbReference>
<feature type="domain" description="ParB-like N-terminal" evidence="2">
    <location>
        <begin position="50"/>
        <end position="139"/>
    </location>
</feature>
<keyword evidence="4" id="KW-1185">Reference proteome</keyword>
<dbReference type="InterPro" id="IPR036086">
    <property type="entry name" value="ParB/Sulfiredoxin_sf"/>
</dbReference>
<keyword evidence="3" id="KW-0614">Plasmid</keyword>
<dbReference type="InterPro" id="IPR017819">
    <property type="entry name" value="Plasmid_partition_RepB"/>
</dbReference>
<dbReference type="SUPFAM" id="SSF109709">
    <property type="entry name" value="KorB DNA-binding domain-like"/>
    <property type="match status" value="1"/>
</dbReference>
<dbReference type="CDD" id="cd16405">
    <property type="entry name" value="RepB_like_N"/>
    <property type="match status" value="1"/>
</dbReference>
<comment type="similarity">
    <text evidence="1">Belongs to the ParB family.</text>
</comment>
<evidence type="ECO:0000256" key="1">
    <source>
        <dbReference type="ARBA" id="ARBA00006295"/>
    </source>
</evidence>
<name>B8IWH4_METNO</name>
<dbReference type="HOGENOM" id="CLU_069128_1_0_5"/>
<dbReference type="NCBIfam" id="TIGR03454">
    <property type="entry name" value="partition_RepB"/>
    <property type="match status" value="1"/>
</dbReference>
<reference evidence="4" key="1">
    <citation type="submission" date="2009-01" db="EMBL/GenBank/DDBJ databases">
        <title>Complete sequence of plasmid 1 of Methylobacterium nodulans ORS 2060.</title>
        <authorList>
            <consortium name="US DOE Joint Genome Institute"/>
            <person name="Lucas S."/>
            <person name="Copeland A."/>
            <person name="Lapidus A."/>
            <person name="Glavina del Rio T."/>
            <person name="Dalin E."/>
            <person name="Tice H."/>
            <person name="Bruce D."/>
            <person name="Goodwin L."/>
            <person name="Pitluck S."/>
            <person name="Sims D."/>
            <person name="Brettin T."/>
            <person name="Detter J.C."/>
            <person name="Han C."/>
            <person name="Larimer F."/>
            <person name="Land M."/>
            <person name="Hauser L."/>
            <person name="Kyrpides N."/>
            <person name="Ivanova N."/>
            <person name="Marx C.J."/>
            <person name="Richardson P."/>
        </authorList>
    </citation>
    <scope>NUCLEOTIDE SEQUENCE [LARGE SCALE GENOMIC DNA]</scope>
    <source>
        <strain evidence="4">LMG 21967 / CNCM I-2342 / ORS 2060</strain>
        <plasmid evidence="4">Plasmid pMNOD01</plasmid>
    </source>
</reference>
<dbReference type="PANTHER" id="PTHR33375:SF1">
    <property type="entry name" value="CHROMOSOME-PARTITIONING PROTEIN PARB-RELATED"/>
    <property type="match status" value="1"/>
</dbReference>
<evidence type="ECO:0000259" key="2">
    <source>
        <dbReference type="SMART" id="SM00470"/>
    </source>
</evidence>
<dbReference type="GO" id="GO:0003677">
    <property type="term" value="F:DNA binding"/>
    <property type="evidence" value="ECO:0007669"/>
    <property type="project" value="InterPro"/>
</dbReference>
<dbReference type="SUPFAM" id="SSF110849">
    <property type="entry name" value="ParB/Sulfiredoxin"/>
    <property type="match status" value="1"/>
</dbReference>
<dbReference type="Gene3D" id="3.90.1530.30">
    <property type="match status" value="1"/>
</dbReference>